<protein>
    <recommendedName>
        <fullName evidence="2">DNA-directed DNA polymerase</fullName>
        <ecNumber evidence="2">2.7.7.7</ecNumber>
    </recommendedName>
</protein>
<dbReference type="Pfam" id="PF03175">
    <property type="entry name" value="DNA_pol_B_2"/>
    <property type="match status" value="1"/>
</dbReference>
<dbReference type="EMBL" id="SNRW01036217">
    <property type="protein sequence ID" value="KAA6354495.1"/>
    <property type="molecule type" value="Genomic_DNA"/>
</dbReference>
<evidence type="ECO:0000256" key="6">
    <source>
        <dbReference type="ARBA" id="ARBA00022932"/>
    </source>
</evidence>
<evidence type="ECO:0000256" key="1">
    <source>
        <dbReference type="ARBA" id="ARBA00005755"/>
    </source>
</evidence>
<feature type="non-terminal residue" evidence="10">
    <location>
        <position position="1"/>
    </location>
</feature>
<dbReference type="AlphaFoldDB" id="A0A5J4TAN1"/>
<evidence type="ECO:0000256" key="3">
    <source>
        <dbReference type="ARBA" id="ARBA00022679"/>
    </source>
</evidence>
<dbReference type="SUPFAM" id="SSF56672">
    <property type="entry name" value="DNA/RNA polymerases"/>
    <property type="match status" value="1"/>
</dbReference>
<dbReference type="GO" id="GO:0000166">
    <property type="term" value="F:nucleotide binding"/>
    <property type="evidence" value="ECO:0007669"/>
    <property type="project" value="InterPro"/>
</dbReference>
<evidence type="ECO:0000256" key="7">
    <source>
        <dbReference type="ARBA" id="ARBA00023125"/>
    </source>
</evidence>
<keyword evidence="5" id="KW-0235">DNA replication</keyword>
<keyword evidence="6" id="KW-0239">DNA-directed DNA polymerase</keyword>
<dbReference type="Proteomes" id="UP000324800">
    <property type="component" value="Unassembled WGS sequence"/>
</dbReference>
<organism evidence="10 11">
    <name type="scientific">Streblomastix strix</name>
    <dbReference type="NCBI Taxonomy" id="222440"/>
    <lineage>
        <taxon>Eukaryota</taxon>
        <taxon>Metamonada</taxon>
        <taxon>Preaxostyla</taxon>
        <taxon>Oxymonadida</taxon>
        <taxon>Streblomastigidae</taxon>
        <taxon>Streblomastix</taxon>
    </lineage>
</organism>
<feature type="domain" description="DNA-directed DNA polymerase family B mitochondria/virus" evidence="9">
    <location>
        <begin position="3"/>
        <end position="104"/>
    </location>
</feature>
<dbReference type="GO" id="GO:0003677">
    <property type="term" value="F:DNA binding"/>
    <property type="evidence" value="ECO:0007669"/>
    <property type="project" value="UniProtKB-KW"/>
</dbReference>
<comment type="caution">
    <text evidence="10">The sequence shown here is derived from an EMBL/GenBank/DDBJ whole genome shotgun (WGS) entry which is preliminary data.</text>
</comment>
<evidence type="ECO:0000256" key="2">
    <source>
        <dbReference type="ARBA" id="ARBA00012417"/>
    </source>
</evidence>
<dbReference type="InterPro" id="IPR043502">
    <property type="entry name" value="DNA/RNA_pol_sf"/>
</dbReference>
<dbReference type="GO" id="GO:0003887">
    <property type="term" value="F:DNA-directed DNA polymerase activity"/>
    <property type="evidence" value="ECO:0007669"/>
    <property type="project" value="UniProtKB-KW"/>
</dbReference>
<evidence type="ECO:0000313" key="10">
    <source>
        <dbReference type="EMBL" id="KAA6354495.1"/>
    </source>
</evidence>
<gene>
    <name evidence="10" type="ORF">EZS28_049978</name>
</gene>
<comment type="similarity">
    <text evidence="1">Belongs to the DNA polymerase type-B family.</text>
</comment>
<evidence type="ECO:0000256" key="8">
    <source>
        <dbReference type="ARBA" id="ARBA00049244"/>
    </source>
</evidence>
<sequence>HDSFNSFVKEFMSIRQQAKDDKNNGLAQFAKIVLNSSFGGDALNSEKYSNTKLLSSERTFLQHMMNGFIHSTELNDDLYAVQVDKENSFDKTKMHIIQLDTDSLTLAIAGDSRDYTQGFDAIIKDPEFYNKNKGLFFSDNGQRKILGVHIEKQGYNCIALSPKNYIINDEIVLKGVILEQNPQINEQAFVECINNGTVTTAVNTTLCQRKGVMSRLQMSRNAITGSHTKMIVLPNHSCLPFIYGIKADRYFIK</sequence>
<dbReference type="EC" id="2.7.7.7" evidence="2"/>
<evidence type="ECO:0000259" key="9">
    <source>
        <dbReference type="Pfam" id="PF03175"/>
    </source>
</evidence>
<proteinExistence type="inferred from homology"/>
<evidence type="ECO:0000256" key="5">
    <source>
        <dbReference type="ARBA" id="ARBA00022705"/>
    </source>
</evidence>
<name>A0A5J4TAN1_9EUKA</name>
<reference evidence="10 11" key="1">
    <citation type="submission" date="2019-03" db="EMBL/GenBank/DDBJ databases">
        <title>Single cell metagenomics reveals metabolic interactions within the superorganism composed of flagellate Streblomastix strix and complex community of Bacteroidetes bacteria on its surface.</title>
        <authorList>
            <person name="Treitli S.C."/>
            <person name="Kolisko M."/>
            <person name="Husnik F."/>
            <person name="Keeling P."/>
            <person name="Hampl V."/>
        </authorList>
    </citation>
    <scope>NUCLEOTIDE SEQUENCE [LARGE SCALE GENOMIC DNA]</scope>
    <source>
        <strain evidence="10">ST1C</strain>
    </source>
</reference>
<keyword evidence="7" id="KW-0238">DNA-binding</keyword>
<dbReference type="InterPro" id="IPR004868">
    <property type="entry name" value="DNA-dir_DNA_pol_B_mt/vir"/>
</dbReference>
<keyword evidence="4" id="KW-0548">Nucleotidyltransferase</keyword>
<dbReference type="OrthoDB" id="108321at2759"/>
<comment type="catalytic activity">
    <reaction evidence="8">
        <text>DNA(n) + a 2'-deoxyribonucleoside 5'-triphosphate = DNA(n+1) + diphosphate</text>
        <dbReference type="Rhea" id="RHEA:22508"/>
        <dbReference type="Rhea" id="RHEA-COMP:17339"/>
        <dbReference type="Rhea" id="RHEA-COMP:17340"/>
        <dbReference type="ChEBI" id="CHEBI:33019"/>
        <dbReference type="ChEBI" id="CHEBI:61560"/>
        <dbReference type="ChEBI" id="CHEBI:173112"/>
        <dbReference type="EC" id="2.7.7.7"/>
    </reaction>
</comment>
<evidence type="ECO:0000313" key="11">
    <source>
        <dbReference type="Proteomes" id="UP000324800"/>
    </source>
</evidence>
<accession>A0A5J4TAN1</accession>
<dbReference type="GO" id="GO:0006260">
    <property type="term" value="P:DNA replication"/>
    <property type="evidence" value="ECO:0007669"/>
    <property type="project" value="UniProtKB-KW"/>
</dbReference>
<keyword evidence="3" id="KW-0808">Transferase</keyword>
<evidence type="ECO:0000256" key="4">
    <source>
        <dbReference type="ARBA" id="ARBA00022695"/>
    </source>
</evidence>